<keyword evidence="3" id="KW-1185">Reference proteome</keyword>
<accession>A0A1M5XJJ5</accession>
<proteinExistence type="predicted"/>
<protein>
    <recommendedName>
        <fullName evidence="4">Lipoprotein</fullName>
    </recommendedName>
</protein>
<evidence type="ECO:0000313" key="3">
    <source>
        <dbReference type="Proteomes" id="UP000184212"/>
    </source>
</evidence>
<sequence>MKTCGKLLGIMLSIVLASCSMSNDNGSILVTSYSYDFAVSQNDWQADFSDFPAGADDSTFYELKFAYTDRPASVGSGKSIMLSGNNHSDDLFMFMKKKVTGLSPNTDYTVVFDVELASNAPKGYSGVGGAPGESVFLKAGASGMEPKKVIESNQYTFNLDKGNQNSAGVMSTVLGNIATTESSTDYALITRTNASSNAAPFIGRSNSNGEIWLFVGTDSGFEGITTVYYTKVNIVFSAVVK</sequence>
<evidence type="ECO:0000313" key="2">
    <source>
        <dbReference type="EMBL" id="SHH99980.1"/>
    </source>
</evidence>
<evidence type="ECO:0008006" key="4">
    <source>
        <dbReference type="Google" id="ProtNLM"/>
    </source>
</evidence>
<dbReference type="STRING" id="947013.SAMN04488109_6638"/>
<feature type="signal peptide" evidence="1">
    <location>
        <begin position="1"/>
        <end position="22"/>
    </location>
</feature>
<feature type="chain" id="PRO_5012500126" description="Lipoprotein" evidence="1">
    <location>
        <begin position="23"/>
        <end position="241"/>
    </location>
</feature>
<dbReference type="AlphaFoldDB" id="A0A1M5XJJ5"/>
<keyword evidence="1" id="KW-0732">Signal</keyword>
<gene>
    <name evidence="2" type="ORF">SAMN04488109_6638</name>
</gene>
<reference evidence="2 3" key="1">
    <citation type="submission" date="2016-11" db="EMBL/GenBank/DDBJ databases">
        <authorList>
            <person name="Jaros S."/>
            <person name="Januszkiewicz K."/>
            <person name="Wedrychowicz H."/>
        </authorList>
    </citation>
    <scope>NUCLEOTIDE SEQUENCE [LARGE SCALE GENOMIC DNA]</scope>
    <source>
        <strain evidence="2 3">DSM 24574</strain>
    </source>
</reference>
<evidence type="ECO:0000256" key="1">
    <source>
        <dbReference type="SAM" id="SignalP"/>
    </source>
</evidence>
<organism evidence="2 3">
    <name type="scientific">Chryseolinea serpens</name>
    <dbReference type="NCBI Taxonomy" id="947013"/>
    <lineage>
        <taxon>Bacteria</taxon>
        <taxon>Pseudomonadati</taxon>
        <taxon>Bacteroidota</taxon>
        <taxon>Cytophagia</taxon>
        <taxon>Cytophagales</taxon>
        <taxon>Fulvivirgaceae</taxon>
        <taxon>Chryseolinea</taxon>
    </lineage>
</organism>
<name>A0A1M5XJJ5_9BACT</name>
<dbReference type="EMBL" id="FQWQ01000006">
    <property type="protein sequence ID" value="SHH99980.1"/>
    <property type="molecule type" value="Genomic_DNA"/>
</dbReference>
<dbReference type="Proteomes" id="UP000184212">
    <property type="component" value="Unassembled WGS sequence"/>
</dbReference>
<dbReference type="PROSITE" id="PS51257">
    <property type="entry name" value="PROKAR_LIPOPROTEIN"/>
    <property type="match status" value="1"/>
</dbReference>